<gene>
    <name evidence="5" type="ORF">TTRE_0000607001</name>
</gene>
<evidence type="ECO:0000256" key="2">
    <source>
        <dbReference type="ARBA" id="ARBA00022942"/>
    </source>
</evidence>
<dbReference type="InterPro" id="IPR009077">
    <property type="entry name" value="Proteasome_activ_PA28"/>
</dbReference>
<dbReference type="InterPro" id="IPR036252">
    <property type="entry name" value="Proteasome_activ_sf"/>
</dbReference>
<dbReference type="GO" id="GO:0061133">
    <property type="term" value="F:endopeptidase activator activity"/>
    <property type="evidence" value="ECO:0007669"/>
    <property type="project" value="TreeGrafter"/>
</dbReference>
<dbReference type="PANTHER" id="PTHR10660:SF2">
    <property type="entry name" value="LD45860P"/>
    <property type="match status" value="1"/>
</dbReference>
<feature type="compositionally biased region" description="Polar residues" evidence="3">
    <location>
        <begin position="274"/>
        <end position="283"/>
    </location>
</feature>
<dbReference type="GO" id="GO:0005654">
    <property type="term" value="C:nucleoplasm"/>
    <property type="evidence" value="ECO:0007669"/>
    <property type="project" value="TreeGrafter"/>
</dbReference>
<feature type="region of interest" description="Disordered" evidence="3">
    <location>
        <begin position="274"/>
        <end position="306"/>
    </location>
</feature>
<evidence type="ECO:0000313" key="5">
    <source>
        <dbReference type="EMBL" id="CDW57775.1"/>
    </source>
</evidence>
<dbReference type="Gene3D" id="1.20.120.180">
    <property type="entry name" value="Proteasome activator pa28, C-terminal domain"/>
    <property type="match status" value="1"/>
</dbReference>
<accession>A0A077ZGN4</accession>
<evidence type="ECO:0000256" key="3">
    <source>
        <dbReference type="SAM" id="MobiDB-lite"/>
    </source>
</evidence>
<dbReference type="Proteomes" id="UP000030665">
    <property type="component" value="Unassembled WGS sequence"/>
</dbReference>
<dbReference type="GO" id="GO:0061136">
    <property type="term" value="P:regulation of proteasomal protein catabolic process"/>
    <property type="evidence" value="ECO:0007669"/>
    <property type="project" value="TreeGrafter"/>
</dbReference>
<dbReference type="GO" id="GO:2000045">
    <property type="term" value="P:regulation of G1/S transition of mitotic cell cycle"/>
    <property type="evidence" value="ECO:0007669"/>
    <property type="project" value="TreeGrafter"/>
</dbReference>
<reference evidence="5" key="2">
    <citation type="submission" date="2014-03" db="EMBL/GenBank/DDBJ databases">
        <title>The whipworm genome and dual-species transcriptomics of an intimate host-pathogen interaction.</title>
        <authorList>
            <person name="Foth B.J."/>
            <person name="Tsai I.J."/>
            <person name="Reid A.J."/>
            <person name="Bancroft A.J."/>
            <person name="Nichol S."/>
            <person name="Tracey A."/>
            <person name="Holroyd N."/>
            <person name="Cotton J.A."/>
            <person name="Stanley E.J."/>
            <person name="Zarowiecki M."/>
            <person name="Liu J.Z."/>
            <person name="Huckvale T."/>
            <person name="Cooper P.J."/>
            <person name="Grencis R.K."/>
            <person name="Berriman M."/>
        </authorList>
    </citation>
    <scope>NUCLEOTIDE SEQUENCE [LARGE SCALE GENOMIC DNA]</scope>
</reference>
<dbReference type="GO" id="GO:0005737">
    <property type="term" value="C:cytoplasm"/>
    <property type="evidence" value="ECO:0007669"/>
    <property type="project" value="TreeGrafter"/>
</dbReference>
<dbReference type="SUPFAM" id="SSF47216">
    <property type="entry name" value="Proteasome activator"/>
    <property type="match status" value="1"/>
</dbReference>
<dbReference type="PANTHER" id="PTHR10660">
    <property type="entry name" value="PROTEASOME REGULATOR PA28"/>
    <property type="match status" value="1"/>
</dbReference>
<evidence type="ECO:0000313" key="6">
    <source>
        <dbReference type="Proteomes" id="UP000030665"/>
    </source>
</evidence>
<evidence type="ECO:0000259" key="4">
    <source>
        <dbReference type="Pfam" id="PF02252"/>
    </source>
</evidence>
<protein>
    <submittedName>
        <fullName evidence="5">Proteasome activator complex subunit 3</fullName>
    </submittedName>
</protein>
<feature type="domain" description="Proteasome activator PA28 C-terminal" evidence="4">
    <location>
        <begin position="327"/>
        <end position="451"/>
    </location>
</feature>
<feature type="region of interest" description="Disordered" evidence="3">
    <location>
        <begin position="180"/>
        <end position="211"/>
    </location>
</feature>
<proteinExistence type="inferred from homology"/>
<name>A0A077ZGN4_TRITR</name>
<dbReference type="Pfam" id="PF02252">
    <property type="entry name" value="PA28_C"/>
    <property type="match status" value="1"/>
</dbReference>
<keyword evidence="6" id="KW-1185">Reference proteome</keyword>
<dbReference type="EMBL" id="HG806211">
    <property type="protein sequence ID" value="CDW57775.1"/>
    <property type="molecule type" value="Genomic_DNA"/>
</dbReference>
<reference evidence="5" key="1">
    <citation type="submission" date="2014-01" db="EMBL/GenBank/DDBJ databases">
        <authorList>
            <person name="Aslett M."/>
        </authorList>
    </citation>
    <scope>NUCLEOTIDE SEQUENCE</scope>
</reference>
<dbReference type="AlphaFoldDB" id="A0A077ZGN4"/>
<dbReference type="STRING" id="36087.A0A077ZGN4"/>
<evidence type="ECO:0000256" key="1">
    <source>
        <dbReference type="ARBA" id="ARBA00005883"/>
    </source>
</evidence>
<keyword evidence="2 5" id="KW-0647">Proteasome</keyword>
<sequence>MWEAIKPMLSEDSLELDVPIPCALNWADTDILNSKGIIACEQILKTRENGVDVPDPIAEHAAKSEKTKLADQISKEVRNYLADEFGKIPELDTLITMNIEEAEKLLAEELRRKLESGQFVPPLELSPIEYSPGQPPPFERSIYENATDLEFVAENTPLSLTDCPKEQDCFIANPTEMGVEPGAATDTKPIGDVAAQDSQDPRPDLSTRMSPSKRKSLFESLIATHASPTANLLIEERENLGEQYTRQHVLHLTICITDEKLSRMLKRFACLSSSSRDGSSATEDPSAALNMADKGKKKNGKVLTKEMDPSLKVDGLENEYFSHGEPVHPNMELQVIQQVLRRELTAAANDCTNALLWIHLHLEQLEDKTSEYYSQFLQVLTAFKEKRADVMDRMSKIKKFHQERAKLGEDIIKYPHIEDYRLALNSLDARQYAECHRCLANLAEFYLSVFTGVLREIKSQQ</sequence>
<dbReference type="GO" id="GO:0008537">
    <property type="term" value="C:proteasome activator complex"/>
    <property type="evidence" value="ECO:0007669"/>
    <property type="project" value="InterPro"/>
</dbReference>
<organism evidence="5 6">
    <name type="scientific">Trichuris trichiura</name>
    <name type="common">Whipworm</name>
    <name type="synonym">Trichocephalus trichiurus</name>
    <dbReference type="NCBI Taxonomy" id="36087"/>
    <lineage>
        <taxon>Eukaryota</taxon>
        <taxon>Metazoa</taxon>
        <taxon>Ecdysozoa</taxon>
        <taxon>Nematoda</taxon>
        <taxon>Enoplea</taxon>
        <taxon>Dorylaimia</taxon>
        <taxon>Trichinellida</taxon>
        <taxon>Trichuridae</taxon>
        <taxon>Trichuris</taxon>
    </lineage>
</organism>
<dbReference type="InterPro" id="IPR003186">
    <property type="entry name" value="PA28_C"/>
</dbReference>
<comment type="similarity">
    <text evidence="1">Belongs to the PA28 family.</text>
</comment>
<dbReference type="OrthoDB" id="6591885at2759"/>
<dbReference type="InterPro" id="IPR036997">
    <property type="entry name" value="PA28_C_sf"/>
</dbReference>